<protein>
    <recommendedName>
        <fullName evidence="9">Magnesium transporter MgtE</fullName>
    </recommendedName>
</protein>
<dbReference type="SUPFAM" id="SSF54631">
    <property type="entry name" value="CBS-domain pair"/>
    <property type="match status" value="1"/>
</dbReference>
<comment type="subunit">
    <text evidence="9">Homodimer.</text>
</comment>
<keyword evidence="6 9" id="KW-1133">Transmembrane helix</keyword>
<dbReference type="SMART" id="SM00924">
    <property type="entry name" value="MgtE_N"/>
    <property type="match status" value="1"/>
</dbReference>
<dbReference type="InterPro" id="IPR006668">
    <property type="entry name" value="Mg_transptr_MgtE_intracell_dom"/>
</dbReference>
<evidence type="ECO:0000256" key="8">
    <source>
        <dbReference type="PROSITE-ProRule" id="PRU00703"/>
    </source>
</evidence>
<dbReference type="InterPro" id="IPR038076">
    <property type="entry name" value="MgtE_N_sf"/>
</dbReference>
<feature type="domain" description="CBS" evidence="10">
    <location>
        <begin position="200"/>
        <end position="256"/>
    </location>
</feature>
<proteinExistence type="inferred from homology"/>
<comment type="subcellular location">
    <subcellularLocation>
        <location evidence="9">Cell membrane</location>
        <topology evidence="9">Multi-pass membrane protein</topology>
    </subcellularLocation>
    <subcellularLocation>
        <location evidence="1">Membrane</location>
        <topology evidence="1">Multi-pass membrane protein</topology>
    </subcellularLocation>
</comment>
<sequence length="448" mass="49817">MKTNMTRNELKVFLLHAPQDKVLEYLENAHPVDILDILKEDEKNDCLDILNRLPENFIAEIIDEAEDEDKYKILMSFSDNKQKNILQEMSSDEVTDLLGILEKDQADRILQKMTTDDARNVRRLLSYEPDTAAGIMATEFVAIKGDMTVEQTLKYLQKTGEDIENIDDLYVVDKFDKLIGVVALKDLVVKSFDTHIMDIINPNVMPIPSNMDQEEVGHKFEKYGSLTMPVVDNFSRLLGIVTVDDVMQILRDESTEDIHRLGGVDEGEKISGTTMESVRSRLPWLVVNLFTAILASAVVGVFQGTIEKVVALATLMPIVTGMGGNAGTQTLTVIVRGLALDELNYENEKRVLFKEVGIGTVTGVVIGLIIGIMSFIWQGNAMLGVVMALAMILNMVVATVTGYLVPLILKKLKADPALASSIFVTTFTDCCGFFFFLGLATVFMRFLI</sequence>
<keyword evidence="5 9" id="KW-0460">Magnesium</keyword>
<evidence type="ECO:0000256" key="3">
    <source>
        <dbReference type="ARBA" id="ARBA00022448"/>
    </source>
</evidence>
<dbReference type="CDD" id="cd04606">
    <property type="entry name" value="CBS_pair_Mg_transporter"/>
    <property type="match status" value="1"/>
</dbReference>
<evidence type="ECO:0000256" key="6">
    <source>
        <dbReference type="ARBA" id="ARBA00022989"/>
    </source>
</evidence>
<dbReference type="GO" id="GO:0015095">
    <property type="term" value="F:magnesium ion transmembrane transporter activity"/>
    <property type="evidence" value="ECO:0007669"/>
    <property type="project" value="UniProtKB-UniRule"/>
</dbReference>
<comment type="caution">
    <text evidence="11">The sequence shown here is derived from an EMBL/GenBank/DDBJ whole genome shotgun (WGS) entry which is preliminary data.</text>
</comment>
<feature type="transmembrane region" description="Helical" evidence="9">
    <location>
        <begin position="383"/>
        <end position="405"/>
    </location>
</feature>
<evidence type="ECO:0000313" key="11">
    <source>
        <dbReference type="EMBL" id="MSR92358.1"/>
    </source>
</evidence>
<keyword evidence="9" id="KW-0479">Metal-binding</keyword>
<dbReference type="PANTHER" id="PTHR43773:SF1">
    <property type="entry name" value="MAGNESIUM TRANSPORTER MGTE"/>
    <property type="match status" value="1"/>
</dbReference>
<dbReference type="PANTHER" id="PTHR43773">
    <property type="entry name" value="MAGNESIUM TRANSPORTER MGTE"/>
    <property type="match status" value="1"/>
</dbReference>
<accession>A0A7X2T2V1</accession>
<comment type="function">
    <text evidence="9">Acts as a magnesium transporter.</text>
</comment>
<name>A0A7X2T2V1_9CLOT</name>
<feature type="transmembrane region" description="Helical" evidence="9">
    <location>
        <begin position="356"/>
        <end position="377"/>
    </location>
</feature>
<evidence type="ECO:0000256" key="1">
    <source>
        <dbReference type="ARBA" id="ARBA00004141"/>
    </source>
</evidence>
<evidence type="ECO:0000256" key="4">
    <source>
        <dbReference type="ARBA" id="ARBA00022692"/>
    </source>
</evidence>
<dbReference type="RefSeq" id="WP_154532257.1">
    <property type="nucleotide sequence ID" value="NZ_JAQXTV010000026.1"/>
</dbReference>
<dbReference type="InterPro" id="IPR046342">
    <property type="entry name" value="CBS_dom_sf"/>
</dbReference>
<gene>
    <name evidence="11" type="primary">mgtE</name>
    <name evidence="11" type="ORF">FYJ33_13400</name>
</gene>
<dbReference type="EMBL" id="VULX01000029">
    <property type="protein sequence ID" value="MSR92358.1"/>
    <property type="molecule type" value="Genomic_DNA"/>
</dbReference>
<evidence type="ECO:0000313" key="12">
    <source>
        <dbReference type="Proteomes" id="UP000460287"/>
    </source>
</evidence>
<organism evidence="11 12">
    <name type="scientific">Inconstantimicrobium porci</name>
    <dbReference type="NCBI Taxonomy" id="2652291"/>
    <lineage>
        <taxon>Bacteria</taxon>
        <taxon>Bacillati</taxon>
        <taxon>Bacillota</taxon>
        <taxon>Clostridia</taxon>
        <taxon>Eubacteriales</taxon>
        <taxon>Clostridiaceae</taxon>
        <taxon>Inconstantimicrobium</taxon>
    </lineage>
</organism>
<dbReference type="Proteomes" id="UP000460287">
    <property type="component" value="Unassembled WGS sequence"/>
</dbReference>
<evidence type="ECO:0000256" key="7">
    <source>
        <dbReference type="ARBA" id="ARBA00023136"/>
    </source>
</evidence>
<keyword evidence="8" id="KW-0129">CBS domain</keyword>
<feature type="domain" description="CBS" evidence="10">
    <location>
        <begin position="136"/>
        <end position="199"/>
    </location>
</feature>
<dbReference type="Pfam" id="PF00571">
    <property type="entry name" value="CBS"/>
    <property type="match status" value="2"/>
</dbReference>
<dbReference type="Gene3D" id="3.10.580.10">
    <property type="entry name" value="CBS-domain"/>
    <property type="match status" value="1"/>
</dbReference>
<dbReference type="PROSITE" id="PS51371">
    <property type="entry name" value="CBS"/>
    <property type="match status" value="2"/>
</dbReference>
<dbReference type="GO" id="GO:0005886">
    <property type="term" value="C:plasma membrane"/>
    <property type="evidence" value="ECO:0007669"/>
    <property type="project" value="UniProtKB-SubCell"/>
</dbReference>
<keyword evidence="9" id="KW-1003">Cell membrane</keyword>
<keyword evidence="12" id="KW-1185">Reference proteome</keyword>
<evidence type="ECO:0000256" key="5">
    <source>
        <dbReference type="ARBA" id="ARBA00022842"/>
    </source>
</evidence>
<dbReference type="InterPro" id="IPR006667">
    <property type="entry name" value="SLC41_membr_dom"/>
</dbReference>
<evidence type="ECO:0000256" key="9">
    <source>
        <dbReference type="RuleBase" id="RU362011"/>
    </source>
</evidence>
<dbReference type="InterPro" id="IPR006669">
    <property type="entry name" value="MgtE_transporter"/>
</dbReference>
<reference evidence="11 12" key="1">
    <citation type="submission" date="2019-08" db="EMBL/GenBank/DDBJ databases">
        <title>In-depth cultivation of the pig gut microbiome towards novel bacterial diversity and tailored functional studies.</title>
        <authorList>
            <person name="Wylensek D."/>
            <person name="Hitch T.C.A."/>
            <person name="Clavel T."/>
        </authorList>
    </citation>
    <scope>NUCLEOTIDE SEQUENCE [LARGE SCALE GENOMIC DNA]</scope>
    <source>
        <strain evidence="11 12">WCA-383-APC-5B</strain>
    </source>
</reference>
<feature type="transmembrane region" description="Helical" evidence="9">
    <location>
        <begin position="417"/>
        <end position="444"/>
    </location>
</feature>
<keyword evidence="3 9" id="KW-0813">Transport</keyword>
<dbReference type="Gene3D" id="1.25.60.10">
    <property type="entry name" value="MgtE N-terminal domain-like"/>
    <property type="match status" value="1"/>
</dbReference>
<feature type="transmembrane region" description="Helical" evidence="9">
    <location>
        <begin position="282"/>
        <end position="303"/>
    </location>
</feature>
<evidence type="ECO:0000259" key="10">
    <source>
        <dbReference type="PROSITE" id="PS51371"/>
    </source>
</evidence>
<dbReference type="AlphaFoldDB" id="A0A7X2T2V1"/>
<dbReference type="InterPro" id="IPR036739">
    <property type="entry name" value="SLC41_membr_dom_sf"/>
</dbReference>
<dbReference type="SMART" id="SM00116">
    <property type="entry name" value="CBS"/>
    <property type="match status" value="2"/>
</dbReference>
<dbReference type="GO" id="GO:0046872">
    <property type="term" value="F:metal ion binding"/>
    <property type="evidence" value="ECO:0007669"/>
    <property type="project" value="UniProtKB-KW"/>
</dbReference>
<keyword evidence="4 9" id="KW-0812">Transmembrane</keyword>
<dbReference type="Pfam" id="PF01769">
    <property type="entry name" value="MgtE"/>
    <property type="match status" value="1"/>
</dbReference>
<evidence type="ECO:0000256" key="2">
    <source>
        <dbReference type="ARBA" id="ARBA00009749"/>
    </source>
</evidence>
<dbReference type="SUPFAM" id="SSF161093">
    <property type="entry name" value="MgtE membrane domain-like"/>
    <property type="match status" value="1"/>
</dbReference>
<dbReference type="NCBIfam" id="TIGR00400">
    <property type="entry name" value="mgtE"/>
    <property type="match status" value="1"/>
</dbReference>
<dbReference type="Pfam" id="PF03448">
    <property type="entry name" value="MgtE_N"/>
    <property type="match status" value="1"/>
</dbReference>
<dbReference type="Gene3D" id="1.10.357.20">
    <property type="entry name" value="SLC41 divalent cation transporters, integral membrane domain"/>
    <property type="match status" value="1"/>
</dbReference>
<comment type="similarity">
    <text evidence="2 9">Belongs to the SLC41A transporter family.</text>
</comment>
<keyword evidence="7 9" id="KW-0472">Membrane</keyword>
<dbReference type="SUPFAM" id="SSF158791">
    <property type="entry name" value="MgtE N-terminal domain-like"/>
    <property type="match status" value="1"/>
</dbReference>
<dbReference type="InterPro" id="IPR000644">
    <property type="entry name" value="CBS_dom"/>
</dbReference>
<comment type="caution">
    <text evidence="9">Lacks conserved residue(s) required for the propagation of feature annotation.</text>
</comment>